<reference evidence="2 3" key="1">
    <citation type="submission" date="2024-06" db="EMBL/GenBank/DDBJ databases">
        <title>Genomic Encyclopedia of Type Strains, Phase IV (KMG-IV): sequencing the most valuable type-strain genomes for metagenomic binning, comparative biology and taxonomic classification.</title>
        <authorList>
            <person name="Goeker M."/>
        </authorList>
    </citation>
    <scope>NUCLEOTIDE SEQUENCE [LARGE SCALE GENOMIC DNA]</scope>
    <source>
        <strain evidence="2 3">DSM 29780</strain>
    </source>
</reference>
<comment type="caution">
    <text evidence="2">The sequence shown here is derived from an EMBL/GenBank/DDBJ whole genome shotgun (WGS) entry which is preliminary data.</text>
</comment>
<proteinExistence type="predicted"/>
<feature type="transmembrane region" description="Helical" evidence="1">
    <location>
        <begin position="17"/>
        <end position="36"/>
    </location>
</feature>
<keyword evidence="1" id="KW-0812">Transmembrane</keyword>
<keyword evidence="1" id="KW-1133">Transmembrane helix</keyword>
<name>A0ABV2IW78_9HYPH</name>
<evidence type="ECO:0000256" key="1">
    <source>
        <dbReference type="SAM" id="Phobius"/>
    </source>
</evidence>
<evidence type="ECO:0000313" key="3">
    <source>
        <dbReference type="Proteomes" id="UP001549047"/>
    </source>
</evidence>
<keyword evidence="3" id="KW-1185">Reference proteome</keyword>
<dbReference type="Proteomes" id="UP001549047">
    <property type="component" value="Unassembled WGS sequence"/>
</dbReference>
<accession>A0ABV2IW78</accession>
<sequence length="37" mass="4025">MNISGKEPAMTDILRDIAAFASMTMFVATMSLILMAM</sequence>
<gene>
    <name evidence="2" type="ORF">ABID16_001046</name>
</gene>
<dbReference type="EMBL" id="JBEPMB010000001">
    <property type="protein sequence ID" value="MET3612741.1"/>
    <property type="molecule type" value="Genomic_DNA"/>
</dbReference>
<protein>
    <submittedName>
        <fullName evidence="2">Uncharacterized protein</fullName>
    </submittedName>
</protein>
<evidence type="ECO:0000313" key="2">
    <source>
        <dbReference type="EMBL" id="MET3612741.1"/>
    </source>
</evidence>
<keyword evidence="1" id="KW-0472">Membrane</keyword>
<organism evidence="2 3">
    <name type="scientific">Rhizobium aquaticum</name>
    <dbReference type="NCBI Taxonomy" id="1549636"/>
    <lineage>
        <taxon>Bacteria</taxon>
        <taxon>Pseudomonadati</taxon>
        <taxon>Pseudomonadota</taxon>
        <taxon>Alphaproteobacteria</taxon>
        <taxon>Hyphomicrobiales</taxon>
        <taxon>Rhizobiaceae</taxon>
        <taxon>Rhizobium/Agrobacterium group</taxon>
        <taxon>Rhizobium</taxon>
    </lineage>
</organism>